<dbReference type="SFLD" id="SFLDG01082">
    <property type="entry name" value="B12-binding_domain_containing"/>
    <property type="match status" value="1"/>
</dbReference>
<dbReference type="AlphaFoldDB" id="A0A2H0B5W1"/>
<dbReference type="PROSITE" id="PS51918">
    <property type="entry name" value="RADICAL_SAM"/>
    <property type="match status" value="1"/>
</dbReference>
<evidence type="ECO:0000256" key="8">
    <source>
        <dbReference type="ARBA" id="ARBA00023014"/>
    </source>
</evidence>
<dbReference type="GO" id="GO:0035597">
    <property type="term" value="F:tRNA-2-methylthio-N(6)-dimethylallyladenosine(37) synthase activity"/>
    <property type="evidence" value="ECO:0007669"/>
    <property type="project" value="UniProtKB-EC"/>
</dbReference>
<comment type="cofactor">
    <cofactor evidence="1">
        <name>[4Fe-4S] cluster</name>
        <dbReference type="ChEBI" id="CHEBI:49883"/>
    </cofactor>
</comment>
<comment type="function">
    <text evidence="2">Catalyzes the methylthiolation of N6-(dimethylallyl)adenosine (i(6)A), leading to the formation of 2-methylthio-N6-(dimethylallyl)adenosine (ms(2)i(6)A) at position 37 in tRNAs that read codons beginning with uridine.</text>
</comment>
<evidence type="ECO:0000256" key="9">
    <source>
        <dbReference type="ARBA" id="ARBA00033765"/>
    </source>
</evidence>
<evidence type="ECO:0000256" key="12">
    <source>
        <dbReference type="ARBA" id="ARBA00081141"/>
    </source>
</evidence>
<evidence type="ECO:0000256" key="2">
    <source>
        <dbReference type="ARBA" id="ARBA00003234"/>
    </source>
</evidence>
<protein>
    <recommendedName>
        <fullName evidence="10">tRNA-2-methylthio-N(6)-dimethylallyladenosine synthase</fullName>
        <ecNumber evidence="9">2.8.4.3</ecNumber>
    </recommendedName>
    <alternativeName>
        <fullName evidence="12">(Dimethylallyl)adenosine tRNA methylthiotransferase MiaB</fullName>
    </alternativeName>
    <alternativeName>
        <fullName evidence="11">tRNA-i(6)A37 methylthiotransferase</fullName>
    </alternativeName>
</protein>
<dbReference type="FunFam" id="3.40.50.12160:FF:000003">
    <property type="entry name" value="CDK5 regulatory subunit-associated protein 1"/>
    <property type="match status" value="1"/>
</dbReference>
<evidence type="ECO:0000256" key="7">
    <source>
        <dbReference type="ARBA" id="ARBA00023004"/>
    </source>
</evidence>
<keyword evidence="5" id="KW-0949">S-adenosyl-L-methionine</keyword>
<keyword evidence="4 15" id="KW-0808">Transferase</keyword>
<evidence type="ECO:0000259" key="13">
    <source>
        <dbReference type="PROSITE" id="PS51449"/>
    </source>
</evidence>
<evidence type="ECO:0000313" key="16">
    <source>
        <dbReference type="Proteomes" id="UP000229459"/>
    </source>
</evidence>
<organism evidence="15 16">
    <name type="scientific">Candidatus Beckwithbacteria bacterium CG23_combo_of_CG06-09_8_20_14_all_34_8</name>
    <dbReference type="NCBI Taxonomy" id="1974497"/>
    <lineage>
        <taxon>Bacteria</taxon>
        <taxon>Candidatus Beckwithiibacteriota</taxon>
    </lineage>
</organism>
<evidence type="ECO:0000256" key="5">
    <source>
        <dbReference type="ARBA" id="ARBA00022691"/>
    </source>
</evidence>
<evidence type="ECO:0000259" key="14">
    <source>
        <dbReference type="PROSITE" id="PS51918"/>
    </source>
</evidence>
<evidence type="ECO:0000256" key="1">
    <source>
        <dbReference type="ARBA" id="ARBA00001966"/>
    </source>
</evidence>
<dbReference type="SFLD" id="SFLDS00029">
    <property type="entry name" value="Radical_SAM"/>
    <property type="match status" value="1"/>
</dbReference>
<dbReference type="EC" id="2.8.4.3" evidence="9"/>
<feature type="domain" description="MTTase N-terminal" evidence="13">
    <location>
        <begin position="3"/>
        <end position="121"/>
    </location>
</feature>
<feature type="domain" description="Radical SAM core" evidence="14">
    <location>
        <begin position="116"/>
        <end position="370"/>
    </location>
</feature>
<evidence type="ECO:0000256" key="6">
    <source>
        <dbReference type="ARBA" id="ARBA00022723"/>
    </source>
</evidence>
<accession>A0A2H0B5W1</accession>
<dbReference type="SUPFAM" id="SSF102114">
    <property type="entry name" value="Radical SAM enzymes"/>
    <property type="match status" value="1"/>
</dbReference>
<name>A0A2H0B5W1_9BACT</name>
<dbReference type="Gene3D" id="3.80.30.20">
    <property type="entry name" value="tm_1862 like domain"/>
    <property type="match status" value="1"/>
</dbReference>
<keyword evidence="6" id="KW-0479">Metal-binding</keyword>
<dbReference type="InterPro" id="IPR013848">
    <property type="entry name" value="Methylthiotransferase_N"/>
</dbReference>
<dbReference type="GO" id="GO:0051539">
    <property type="term" value="F:4 iron, 4 sulfur cluster binding"/>
    <property type="evidence" value="ECO:0007669"/>
    <property type="project" value="UniProtKB-KW"/>
</dbReference>
<dbReference type="InterPro" id="IPR020612">
    <property type="entry name" value="Methylthiotransferase_CS"/>
</dbReference>
<dbReference type="Gene3D" id="3.40.50.12160">
    <property type="entry name" value="Methylthiotransferase, N-terminal domain"/>
    <property type="match status" value="1"/>
</dbReference>
<dbReference type="InterPro" id="IPR006638">
    <property type="entry name" value="Elp3/MiaA/NifB-like_rSAM"/>
</dbReference>
<evidence type="ECO:0000256" key="10">
    <source>
        <dbReference type="ARBA" id="ARBA00068570"/>
    </source>
</evidence>
<keyword evidence="3" id="KW-0004">4Fe-4S</keyword>
<dbReference type="InterPro" id="IPR058240">
    <property type="entry name" value="rSAM_sf"/>
</dbReference>
<dbReference type="PANTHER" id="PTHR43020:SF2">
    <property type="entry name" value="MITOCHONDRIAL TRNA METHYLTHIOTRANSFERASE CDK5RAP1"/>
    <property type="match status" value="1"/>
</dbReference>
<proteinExistence type="predicted"/>
<gene>
    <name evidence="15" type="ORF">COX08_03245</name>
</gene>
<evidence type="ECO:0000313" key="15">
    <source>
        <dbReference type="EMBL" id="PIP53026.1"/>
    </source>
</evidence>
<sequence length="370" mass="42812">MSNKYFIYTWGCAMNEADSQRIAGWYEVQGFQLADKIEEADEIILTTCSVRKSAEDRVLGLVVNLVKQFKNNKKKPKIILTGCMLHYGEEKLREILPNVDEFKHITEIGFDQPSVRKDKKHALIPISTGCNSFCTYCVVPLARGREKSRSETDIVNEIKKLTEQGYTEFTLLGQNVNSFGLEKIGMSMRKRLDSNKILPSNRSQYKVFKGDPPFVKLLDKICVLDKVKKINFMSSNPWDFHDELIFCIARNPKINRELHIALQSGDDEILAKMNRGYTAKQYLTLINQIRKKVPQVSFTTDLIVGFPGETEEQFQHTVDICRQINFNIAYINRYSPRPGTISAKLYPDDVHDLEKKRRWQILDEMINRKE</sequence>
<evidence type="ECO:0000256" key="3">
    <source>
        <dbReference type="ARBA" id="ARBA00022485"/>
    </source>
</evidence>
<dbReference type="InterPro" id="IPR023404">
    <property type="entry name" value="rSAM_horseshoe"/>
</dbReference>
<dbReference type="Proteomes" id="UP000229459">
    <property type="component" value="Unassembled WGS sequence"/>
</dbReference>
<dbReference type="EMBL" id="PCSR01000080">
    <property type="protein sequence ID" value="PIP53026.1"/>
    <property type="molecule type" value="Genomic_DNA"/>
</dbReference>
<dbReference type="PROSITE" id="PS51449">
    <property type="entry name" value="MTTASE_N"/>
    <property type="match status" value="1"/>
</dbReference>
<dbReference type="PROSITE" id="PS01278">
    <property type="entry name" value="MTTASE_RADICAL"/>
    <property type="match status" value="1"/>
</dbReference>
<keyword evidence="7" id="KW-0408">Iron</keyword>
<dbReference type="Pfam" id="PF04055">
    <property type="entry name" value="Radical_SAM"/>
    <property type="match status" value="1"/>
</dbReference>
<dbReference type="NCBIfam" id="TIGR00089">
    <property type="entry name" value="MiaB/RimO family radical SAM methylthiotransferase"/>
    <property type="match status" value="1"/>
</dbReference>
<dbReference type="InterPro" id="IPR007197">
    <property type="entry name" value="rSAM"/>
</dbReference>
<reference evidence="15 16" key="1">
    <citation type="submission" date="2017-09" db="EMBL/GenBank/DDBJ databases">
        <title>Depth-based differentiation of microbial function through sediment-hosted aquifers and enrichment of novel symbionts in the deep terrestrial subsurface.</title>
        <authorList>
            <person name="Probst A.J."/>
            <person name="Ladd B."/>
            <person name="Jarett J.K."/>
            <person name="Geller-Mcgrath D.E."/>
            <person name="Sieber C.M."/>
            <person name="Emerson J.B."/>
            <person name="Anantharaman K."/>
            <person name="Thomas B.C."/>
            <person name="Malmstrom R."/>
            <person name="Stieglmeier M."/>
            <person name="Klingl A."/>
            <person name="Woyke T."/>
            <person name="Ryan C.M."/>
            <person name="Banfield J.F."/>
        </authorList>
    </citation>
    <scope>NUCLEOTIDE SEQUENCE [LARGE SCALE GENOMIC DNA]</scope>
    <source>
        <strain evidence="15">CG23_combo_of_CG06-09_8_20_14_all_34_8</strain>
    </source>
</reference>
<dbReference type="GO" id="GO:0046872">
    <property type="term" value="F:metal ion binding"/>
    <property type="evidence" value="ECO:0007669"/>
    <property type="project" value="UniProtKB-KW"/>
</dbReference>
<dbReference type="InterPro" id="IPR005839">
    <property type="entry name" value="Methylthiotransferase"/>
</dbReference>
<dbReference type="SMART" id="SM00729">
    <property type="entry name" value="Elp3"/>
    <property type="match status" value="1"/>
</dbReference>
<evidence type="ECO:0000256" key="4">
    <source>
        <dbReference type="ARBA" id="ARBA00022679"/>
    </source>
</evidence>
<dbReference type="FunFam" id="3.80.30.20:FF:000001">
    <property type="entry name" value="tRNA-2-methylthio-N(6)-dimethylallyladenosine synthase 2"/>
    <property type="match status" value="1"/>
</dbReference>
<dbReference type="InterPro" id="IPR038135">
    <property type="entry name" value="Methylthiotransferase_N_sf"/>
</dbReference>
<dbReference type="GO" id="GO:0005829">
    <property type="term" value="C:cytosol"/>
    <property type="evidence" value="ECO:0007669"/>
    <property type="project" value="TreeGrafter"/>
</dbReference>
<evidence type="ECO:0000256" key="11">
    <source>
        <dbReference type="ARBA" id="ARBA00080698"/>
    </source>
</evidence>
<keyword evidence="8" id="KW-0411">Iron-sulfur</keyword>
<dbReference type="Pfam" id="PF00919">
    <property type="entry name" value="UPF0004"/>
    <property type="match status" value="1"/>
</dbReference>
<comment type="caution">
    <text evidence="15">The sequence shown here is derived from an EMBL/GenBank/DDBJ whole genome shotgun (WGS) entry which is preliminary data.</text>
</comment>
<dbReference type="PANTHER" id="PTHR43020">
    <property type="entry name" value="CDK5 REGULATORY SUBUNIT-ASSOCIATED PROTEIN 1"/>
    <property type="match status" value="1"/>
</dbReference>